<evidence type="ECO:0000313" key="2">
    <source>
        <dbReference type="EMBL" id="NJQ04175.1"/>
    </source>
</evidence>
<dbReference type="InterPro" id="IPR011992">
    <property type="entry name" value="EF-hand-dom_pair"/>
</dbReference>
<evidence type="ECO:0000259" key="1">
    <source>
        <dbReference type="PROSITE" id="PS50222"/>
    </source>
</evidence>
<dbReference type="InterPro" id="IPR002048">
    <property type="entry name" value="EF_hand_dom"/>
</dbReference>
<reference evidence="2 3" key="1">
    <citation type="submission" date="2020-03" db="EMBL/GenBank/DDBJ databases">
        <title>Draft genome of Streptomyces sp. ventii, isolated from the Axial Seamount in the Pacific Ocean, and resequencing of the two type strains Streptomyces lonarensis strain NCL 716 and Streptomyces bohaiensis strain 11A07.</title>
        <authorList>
            <person name="Loughran R.M."/>
            <person name="Pfannmuller K.M."/>
            <person name="Wasson B.J."/>
            <person name="Deadmond M.C."/>
            <person name="Paddock B.E."/>
            <person name="Koyack M.J."/>
            <person name="Gallegos D.A."/>
            <person name="Mitchell E.A."/>
            <person name="Ushijima B."/>
            <person name="Saw J.H."/>
            <person name="Mcphail K.L."/>
            <person name="Videau P."/>
        </authorList>
    </citation>
    <scope>NUCLEOTIDE SEQUENCE [LARGE SCALE GENOMIC DNA]</scope>
    <source>
        <strain evidence="2 3">NCL716</strain>
    </source>
</reference>
<dbReference type="AlphaFoldDB" id="A0A7X6CXA2"/>
<keyword evidence="3" id="KW-1185">Reference proteome</keyword>
<comment type="caution">
    <text evidence="2">The sequence shown here is derived from an EMBL/GenBank/DDBJ whole genome shotgun (WGS) entry which is preliminary data.</text>
</comment>
<feature type="domain" description="EF-hand" evidence="1">
    <location>
        <begin position="4"/>
        <end position="39"/>
    </location>
</feature>
<evidence type="ECO:0000313" key="3">
    <source>
        <dbReference type="Proteomes" id="UP000578686"/>
    </source>
</evidence>
<proteinExistence type="predicted"/>
<organism evidence="2 3">
    <name type="scientific">Streptomyces lonarensis</name>
    <dbReference type="NCBI Taxonomy" id="700599"/>
    <lineage>
        <taxon>Bacteria</taxon>
        <taxon>Bacillati</taxon>
        <taxon>Actinomycetota</taxon>
        <taxon>Actinomycetes</taxon>
        <taxon>Kitasatosporales</taxon>
        <taxon>Streptomycetaceae</taxon>
        <taxon>Streptomyces</taxon>
    </lineage>
</organism>
<accession>A0A7X6CXA2</accession>
<protein>
    <submittedName>
        <fullName evidence="2">Calcium-binding protein</fullName>
    </submittedName>
</protein>
<dbReference type="GO" id="GO:0005509">
    <property type="term" value="F:calcium ion binding"/>
    <property type="evidence" value="ECO:0007669"/>
    <property type="project" value="InterPro"/>
</dbReference>
<name>A0A7X6CXA2_9ACTN</name>
<sequence length="177" mass="18892">MRAEATQRVALVFSLLDANGNGVLEADDFTLMGDRVVAAASASSDEAKNAMRAAFEQYWTTLADELDSDGDQLITFEEYSACVLSPERFDATVTAFAEALAALGDPDGDGLIERPLFVDLMTAIGFRPANVHALFDAYEPTSEDRVAVPTWAEGIKDYYAPEKAGTTGDLLVPAASA</sequence>
<dbReference type="Gene3D" id="1.10.238.10">
    <property type="entry name" value="EF-hand"/>
    <property type="match status" value="1"/>
</dbReference>
<dbReference type="EMBL" id="JAAVJD010000003">
    <property type="protein sequence ID" value="NJQ04175.1"/>
    <property type="molecule type" value="Genomic_DNA"/>
</dbReference>
<dbReference type="PROSITE" id="PS00018">
    <property type="entry name" value="EF_HAND_1"/>
    <property type="match status" value="2"/>
</dbReference>
<dbReference type="RefSeq" id="WP_167967477.1">
    <property type="nucleotide sequence ID" value="NZ_BHZG01000048.1"/>
</dbReference>
<dbReference type="InterPro" id="IPR018247">
    <property type="entry name" value="EF_Hand_1_Ca_BS"/>
</dbReference>
<dbReference type="Proteomes" id="UP000578686">
    <property type="component" value="Unassembled WGS sequence"/>
</dbReference>
<dbReference type="PROSITE" id="PS50222">
    <property type="entry name" value="EF_HAND_2"/>
    <property type="match status" value="1"/>
</dbReference>
<dbReference type="SUPFAM" id="SSF47473">
    <property type="entry name" value="EF-hand"/>
    <property type="match status" value="1"/>
</dbReference>
<gene>
    <name evidence="2" type="ORF">HCN56_00925</name>
</gene>